<organism evidence="1 2">
    <name type="scientific">Phlebia brevispora</name>
    <dbReference type="NCBI Taxonomy" id="194682"/>
    <lineage>
        <taxon>Eukaryota</taxon>
        <taxon>Fungi</taxon>
        <taxon>Dikarya</taxon>
        <taxon>Basidiomycota</taxon>
        <taxon>Agaricomycotina</taxon>
        <taxon>Agaricomycetes</taxon>
        <taxon>Polyporales</taxon>
        <taxon>Meruliaceae</taxon>
        <taxon>Phlebia</taxon>
    </lineage>
</organism>
<dbReference type="Proteomes" id="UP001148662">
    <property type="component" value="Unassembled WGS sequence"/>
</dbReference>
<evidence type="ECO:0000313" key="2">
    <source>
        <dbReference type="Proteomes" id="UP001148662"/>
    </source>
</evidence>
<keyword evidence="2" id="KW-1185">Reference proteome</keyword>
<gene>
    <name evidence="1" type="ORF">NM688_g2578</name>
</gene>
<dbReference type="EMBL" id="JANHOG010000332">
    <property type="protein sequence ID" value="KAJ3555440.1"/>
    <property type="molecule type" value="Genomic_DNA"/>
</dbReference>
<name>A0ACC1T8B3_9APHY</name>
<protein>
    <submittedName>
        <fullName evidence="1">Uncharacterized protein</fullName>
    </submittedName>
</protein>
<accession>A0ACC1T8B3</accession>
<evidence type="ECO:0000313" key="1">
    <source>
        <dbReference type="EMBL" id="KAJ3555440.1"/>
    </source>
</evidence>
<reference evidence="1" key="1">
    <citation type="submission" date="2022-07" db="EMBL/GenBank/DDBJ databases">
        <title>Genome Sequence of Phlebia brevispora.</title>
        <authorList>
            <person name="Buettner E."/>
        </authorList>
    </citation>
    <scope>NUCLEOTIDE SEQUENCE</scope>
    <source>
        <strain evidence="1">MPL23</strain>
    </source>
</reference>
<proteinExistence type="predicted"/>
<comment type="caution">
    <text evidence="1">The sequence shown here is derived from an EMBL/GenBank/DDBJ whole genome shotgun (WGS) entry which is preliminary data.</text>
</comment>
<sequence length="759" mass="85358">MHASLGYACVDALSAMKQFIAYFSTILRAVWQPYIMESQSAVPVDTSNIDIDSLSREERLRLALEAVHASGLKPNGQPVLALKQAARDFHVSKTTLTERFHGRKSRQEAHEHEQKLSAIQEGVLVTWMKITGRRGMAFTPEIVQQYATRLAGAPVGSSWVKRFTARHADDLKVRWTTTLEACRARALNCTVVREYFEIVRELIEKFHIPPENIYNMDEKGIMLGLGKRRRAFVDRDQKTLYSIEDGNRELVTVIECVAADGGVLPLSVIYQGKRRDLEWGRNNPCNASISHSPNGWTDQELGAEWLEKDFEPQSAARNKTGGIRLLILDGHNSHCTYRFCQFAEQHDIIIVCLPAHTTHALQPCDVGVFGPLESCWRHEVNQAGRNFIPINKTNLLIYYSAARERAFKESTIKAAFQKTGIHPFNPDAIDLALFEPALNTTTTSAQPMPAKLPDLLVPISNTPHTPSQHCSALPTIPEGIATVEVQPGEHIPSHSSTSQYHIPVPPTPPHWASRNTLRDDNKGLRTLLKAATAQMTKDYAQMQLMDLENGQLRQRAFGQEKRKSKKTSTHARHMTGEETLMELAHADWNAHMDAVFKEAKDIFKRNRDKIDQYYKNIAQQEKEEEKARQKRESQEKKAALDAERAQKKAAAEAERAAKKAAAEAERAQKATEKAAAKEAAAAFKRLEQMAKEDKRKKAQEARLLKRGGDAAQVCSQQEVRSSRDVLPLENIPQRDREAPAGKPEAEVAGRRNPRRSTRK</sequence>